<sequence length="699" mass="78240">MPLKLPFQAKSQTKQTATKVCSNCRKLKASPRSGSTGIYDGRFRCTPVELSLAALRGCEICAFVQAALQQVLDTESLKKVDDVALVAVTLPNLSVGAVLQRFKSQDQSDKSIFMARKSAMKINIGIRDDAKYDNVINGRTYDIILKDGSKQLPWFQLRSAKSTALFGNTGSDSAADWVQSRLKKCLKTHSACRAIDASRSSQKSLLPKRIIDITNHGSIRLKETSGERDDYACLSHCWGKSKAFITETRSLHQYMDGIVWNDLPKTFQEAITFLRYLKIRYIWIDSLCILQDSEEDWLEHSGSMADIYSSAFITIAATRASDGTVGLFSETGEVEINNGKAKLLICEQPKHAHPGEVTSDRFPLLTRGWVAQEMLLSPRVIHFCNGELVYECMHEIMCSCCTLEDSSLGRDYGSKSQIWSSAVSNSTSSKHKLWSSTSTAQPVVTTVSEFGTKYQSEARHFSHWRQMISKYSDLNLTYEKDRFPAMSGLARRFSSNYGTTYAAGLWIENLHNDLLWVMPHRSKPEKRKVDAQAPTWSWVSCGSGTSSYMCDPGSSLYFSVLSVDCVPLSDHDPFGQLKTATLTLQGPLISLVLTPTRKGYDAEFEERGGITVEPDLNLNSVLKAANQNGLFFGLAIVRQESEVRGLVLYRQGNGNYERVGLWYSYSKDGYYQQNNPPEYWAAESLDEALQLRDREIVVL</sequence>
<evidence type="ECO:0000313" key="2">
    <source>
        <dbReference type="EMBL" id="KAF2664753.1"/>
    </source>
</evidence>
<dbReference type="EMBL" id="MU004242">
    <property type="protein sequence ID" value="KAF2664753.1"/>
    <property type="molecule type" value="Genomic_DNA"/>
</dbReference>
<accession>A0A6A6U0H8</accession>
<dbReference type="Pfam" id="PF06985">
    <property type="entry name" value="HET"/>
    <property type="match status" value="1"/>
</dbReference>
<dbReference type="AlphaFoldDB" id="A0A6A6U0H8"/>
<feature type="non-terminal residue" evidence="2">
    <location>
        <position position="699"/>
    </location>
</feature>
<reference evidence="2" key="1">
    <citation type="journal article" date="2020" name="Stud. Mycol.">
        <title>101 Dothideomycetes genomes: a test case for predicting lifestyles and emergence of pathogens.</title>
        <authorList>
            <person name="Haridas S."/>
            <person name="Albert R."/>
            <person name="Binder M."/>
            <person name="Bloem J."/>
            <person name="Labutti K."/>
            <person name="Salamov A."/>
            <person name="Andreopoulos B."/>
            <person name="Baker S."/>
            <person name="Barry K."/>
            <person name="Bills G."/>
            <person name="Bluhm B."/>
            <person name="Cannon C."/>
            <person name="Castanera R."/>
            <person name="Culley D."/>
            <person name="Daum C."/>
            <person name="Ezra D."/>
            <person name="Gonzalez J."/>
            <person name="Henrissat B."/>
            <person name="Kuo A."/>
            <person name="Liang C."/>
            <person name="Lipzen A."/>
            <person name="Lutzoni F."/>
            <person name="Magnuson J."/>
            <person name="Mondo S."/>
            <person name="Nolan M."/>
            <person name="Ohm R."/>
            <person name="Pangilinan J."/>
            <person name="Park H.-J."/>
            <person name="Ramirez L."/>
            <person name="Alfaro M."/>
            <person name="Sun H."/>
            <person name="Tritt A."/>
            <person name="Yoshinaga Y."/>
            <person name="Zwiers L.-H."/>
            <person name="Turgeon B."/>
            <person name="Goodwin S."/>
            <person name="Spatafora J."/>
            <person name="Crous P."/>
            <person name="Grigoriev I."/>
        </authorList>
    </citation>
    <scope>NUCLEOTIDE SEQUENCE</scope>
    <source>
        <strain evidence="2">CBS 115976</strain>
    </source>
</reference>
<protein>
    <submittedName>
        <fullName evidence="2">HET-domain-containing protein</fullName>
    </submittedName>
</protein>
<name>A0A6A6U0H8_9PEZI</name>
<dbReference type="OrthoDB" id="5362512at2759"/>
<gene>
    <name evidence="2" type="ORF">BT63DRAFT_429492</name>
</gene>
<feature type="domain" description="Heterokaryon incompatibility" evidence="1">
    <location>
        <begin position="231"/>
        <end position="373"/>
    </location>
</feature>
<dbReference type="PANTHER" id="PTHR33112">
    <property type="entry name" value="DOMAIN PROTEIN, PUTATIVE-RELATED"/>
    <property type="match status" value="1"/>
</dbReference>
<organism evidence="2 3">
    <name type="scientific">Microthyrium microscopicum</name>
    <dbReference type="NCBI Taxonomy" id="703497"/>
    <lineage>
        <taxon>Eukaryota</taxon>
        <taxon>Fungi</taxon>
        <taxon>Dikarya</taxon>
        <taxon>Ascomycota</taxon>
        <taxon>Pezizomycotina</taxon>
        <taxon>Dothideomycetes</taxon>
        <taxon>Dothideomycetes incertae sedis</taxon>
        <taxon>Microthyriales</taxon>
        <taxon>Microthyriaceae</taxon>
        <taxon>Microthyrium</taxon>
    </lineage>
</organism>
<keyword evidence="3" id="KW-1185">Reference proteome</keyword>
<proteinExistence type="predicted"/>
<evidence type="ECO:0000313" key="3">
    <source>
        <dbReference type="Proteomes" id="UP000799302"/>
    </source>
</evidence>
<dbReference type="Proteomes" id="UP000799302">
    <property type="component" value="Unassembled WGS sequence"/>
</dbReference>
<evidence type="ECO:0000259" key="1">
    <source>
        <dbReference type="Pfam" id="PF06985"/>
    </source>
</evidence>
<dbReference type="InterPro" id="IPR010730">
    <property type="entry name" value="HET"/>
</dbReference>
<dbReference type="PANTHER" id="PTHR33112:SF9">
    <property type="entry name" value="HETEROKARYON INCOMPATIBILITY DOMAIN-CONTAINING PROTEIN"/>
    <property type="match status" value="1"/>
</dbReference>